<keyword evidence="7 9" id="KW-0129">CBS domain</keyword>
<dbReference type="Pfam" id="PF03471">
    <property type="entry name" value="CorC_HlyC"/>
    <property type="match status" value="1"/>
</dbReference>
<dbReference type="InterPro" id="IPR000644">
    <property type="entry name" value="CBS_dom"/>
</dbReference>
<dbReference type="InterPro" id="IPR051676">
    <property type="entry name" value="UPF0053_domain"/>
</dbReference>
<dbReference type="GO" id="GO:0005886">
    <property type="term" value="C:plasma membrane"/>
    <property type="evidence" value="ECO:0007669"/>
    <property type="project" value="UniProtKB-SubCell"/>
</dbReference>
<dbReference type="Proteomes" id="UP000017819">
    <property type="component" value="Unassembled WGS sequence"/>
</dbReference>
<keyword evidence="6 10" id="KW-1133">Transmembrane helix</keyword>
<dbReference type="InterPro" id="IPR016169">
    <property type="entry name" value="FAD-bd_PCMH_sub2"/>
</dbReference>
<keyword evidence="3" id="KW-1003">Cell membrane</keyword>
<dbReference type="Gene3D" id="3.30.465.10">
    <property type="match status" value="1"/>
</dbReference>
<keyword evidence="15" id="KW-1185">Reference proteome</keyword>
<dbReference type="SUPFAM" id="SSF54631">
    <property type="entry name" value="CBS-domain pair"/>
    <property type="match status" value="1"/>
</dbReference>
<dbReference type="SMART" id="SM01091">
    <property type="entry name" value="CorC_HlyC"/>
    <property type="match status" value="1"/>
</dbReference>
<dbReference type="SUPFAM" id="SSF56176">
    <property type="entry name" value="FAD-binding/transporter-associated domain-like"/>
    <property type="match status" value="1"/>
</dbReference>
<gene>
    <name evidence="14" type="ORF">N177_2854</name>
</gene>
<feature type="domain" description="CNNM transmembrane" evidence="13">
    <location>
        <begin position="1"/>
        <end position="199"/>
    </location>
</feature>
<dbReference type="PANTHER" id="PTHR43099">
    <property type="entry name" value="UPF0053 PROTEIN YRKA"/>
    <property type="match status" value="1"/>
</dbReference>
<evidence type="ECO:0000313" key="14">
    <source>
        <dbReference type="EMBL" id="ESR23909.1"/>
    </source>
</evidence>
<evidence type="ECO:0000256" key="3">
    <source>
        <dbReference type="ARBA" id="ARBA00022475"/>
    </source>
</evidence>
<dbReference type="eggNOG" id="COG1253">
    <property type="taxonomic scope" value="Bacteria"/>
</dbReference>
<keyword evidence="4 10" id="KW-0812">Transmembrane</keyword>
<keyword evidence="5" id="KW-0677">Repeat</keyword>
<evidence type="ECO:0000256" key="7">
    <source>
        <dbReference type="ARBA" id="ARBA00023122"/>
    </source>
</evidence>
<evidence type="ECO:0000256" key="6">
    <source>
        <dbReference type="ARBA" id="ARBA00022989"/>
    </source>
</evidence>
<dbReference type="PATRIC" id="fig|631454.5.peg.2819"/>
<evidence type="ECO:0000259" key="12">
    <source>
        <dbReference type="PROSITE" id="PS51371"/>
    </source>
</evidence>
<comment type="caution">
    <text evidence="14">The sequence shown here is derived from an EMBL/GenBank/DDBJ whole genome shotgun (WGS) entry which is preliminary data.</text>
</comment>
<feature type="transmembrane region" description="Helical" evidence="11">
    <location>
        <begin position="58"/>
        <end position="82"/>
    </location>
</feature>
<dbReference type="CDD" id="cd04590">
    <property type="entry name" value="CBS_pair_CorC_HlyC_assoc"/>
    <property type="match status" value="1"/>
</dbReference>
<feature type="domain" description="CBS" evidence="12">
    <location>
        <begin position="282"/>
        <end position="338"/>
    </location>
</feature>
<evidence type="ECO:0000256" key="5">
    <source>
        <dbReference type="ARBA" id="ARBA00022737"/>
    </source>
</evidence>
<comment type="similarity">
    <text evidence="2">Belongs to the UPF0053 family. Hemolysin C subfamily.</text>
</comment>
<feature type="transmembrane region" description="Helical" evidence="11">
    <location>
        <begin position="102"/>
        <end position="122"/>
    </location>
</feature>
<feature type="domain" description="CBS" evidence="12">
    <location>
        <begin position="218"/>
        <end position="279"/>
    </location>
</feature>
<evidence type="ECO:0000259" key="13">
    <source>
        <dbReference type="PROSITE" id="PS51846"/>
    </source>
</evidence>
<name>V4REY0_9HYPH</name>
<dbReference type="InterPro" id="IPR046342">
    <property type="entry name" value="CBS_dom_sf"/>
</dbReference>
<dbReference type="InterPro" id="IPR036318">
    <property type="entry name" value="FAD-bd_PCMH-like_sf"/>
</dbReference>
<dbReference type="AlphaFoldDB" id="V4REY0"/>
<reference evidence="14 15" key="1">
    <citation type="journal article" date="2014" name="Genome Announc.">
        <title>Draft Genome Sequence of Lutibaculum baratangense Strain AMV1T, Isolated from a Mud Volcano in Andamans, India.</title>
        <authorList>
            <person name="Singh A."/>
            <person name="Sreenivas A."/>
            <person name="Sathyanarayana Reddy G."/>
            <person name="Pinnaka A.K."/>
            <person name="Shivaji S."/>
        </authorList>
    </citation>
    <scope>NUCLEOTIDE SEQUENCE [LARGE SCALE GENOMIC DNA]</scope>
    <source>
        <strain evidence="14 15">AMV1</strain>
    </source>
</reference>
<dbReference type="Pfam" id="PF01595">
    <property type="entry name" value="CNNM"/>
    <property type="match status" value="1"/>
</dbReference>
<evidence type="ECO:0000256" key="9">
    <source>
        <dbReference type="PROSITE-ProRule" id="PRU00703"/>
    </source>
</evidence>
<evidence type="ECO:0000256" key="1">
    <source>
        <dbReference type="ARBA" id="ARBA00004651"/>
    </source>
</evidence>
<dbReference type="Gene3D" id="3.10.580.10">
    <property type="entry name" value="CBS-domain"/>
    <property type="match status" value="1"/>
</dbReference>
<dbReference type="EMBL" id="AWXZ01000037">
    <property type="protein sequence ID" value="ESR23909.1"/>
    <property type="molecule type" value="Genomic_DNA"/>
</dbReference>
<evidence type="ECO:0000256" key="11">
    <source>
        <dbReference type="SAM" id="Phobius"/>
    </source>
</evidence>
<evidence type="ECO:0000256" key="2">
    <source>
        <dbReference type="ARBA" id="ARBA00006446"/>
    </source>
</evidence>
<dbReference type="InterPro" id="IPR005170">
    <property type="entry name" value="Transptr-assoc_dom"/>
</dbReference>
<dbReference type="RefSeq" id="WP_023432979.1">
    <property type="nucleotide sequence ID" value="NZ_AWXZ01000037.1"/>
</dbReference>
<protein>
    <submittedName>
        <fullName evidence="14">Hemolysin</fullName>
    </submittedName>
</protein>
<accession>V4REY0</accession>
<dbReference type="PROSITE" id="PS51371">
    <property type="entry name" value="CBS"/>
    <property type="match status" value="2"/>
</dbReference>
<organism evidence="14 15">
    <name type="scientific">Lutibaculum baratangense AMV1</name>
    <dbReference type="NCBI Taxonomy" id="631454"/>
    <lineage>
        <taxon>Bacteria</taxon>
        <taxon>Pseudomonadati</taxon>
        <taxon>Pseudomonadota</taxon>
        <taxon>Alphaproteobacteria</taxon>
        <taxon>Hyphomicrobiales</taxon>
        <taxon>Tepidamorphaceae</taxon>
        <taxon>Lutibaculum</taxon>
    </lineage>
</organism>
<dbReference type="InterPro" id="IPR002550">
    <property type="entry name" value="CNNM"/>
</dbReference>
<proteinExistence type="inferred from homology"/>
<evidence type="ECO:0000313" key="15">
    <source>
        <dbReference type="Proteomes" id="UP000017819"/>
    </source>
</evidence>
<keyword evidence="8 10" id="KW-0472">Membrane</keyword>
<dbReference type="PANTHER" id="PTHR43099:SF5">
    <property type="entry name" value="HLYC_CORC FAMILY TRANSPORTER"/>
    <property type="match status" value="1"/>
</dbReference>
<comment type="subcellular location">
    <subcellularLocation>
        <location evidence="1">Cell membrane</location>
        <topology evidence="1">Multi-pass membrane protein</topology>
    </subcellularLocation>
</comment>
<evidence type="ECO:0000256" key="10">
    <source>
        <dbReference type="PROSITE-ProRule" id="PRU01193"/>
    </source>
</evidence>
<evidence type="ECO:0000256" key="4">
    <source>
        <dbReference type="ARBA" id="ARBA00022692"/>
    </source>
</evidence>
<sequence>MLLWQLLIVAALILLNGFFAMSELAIVSARKVRLERMAATGNRGAATALRLANDPTGFLSSVQIGITLVGIFAGAYGGTAFAEPLARHLAGVGVPATVASEIAFGLVVAGITYVSLIVGELVPKRLALGHAEAIASFAAAPMLFVSRLASPIVFFLRISTNLVLRLMRVRPREGSDVSEEEVKALIAEGARTGVFVPAERDMINAVLRLADRPVRSIMVPRTETVWLSLEDPVATVLEEIRASGHSRFPITRGGMDDLLGVVHAKDLIALPPHPSPDDIERVVKTPLYISENLPVLKLLDRFRGSSVHMAVVVDEYGAFEGVVTPNDILTAIAGDLPERPGDDAPEAVQRKDGSWLLDGRMPVDRLEGIIGIAVDPDASYVTVAGLMLERMERIPEAGESFVWQGWEFEVVDLDGRRIDKVLVQRAESRGDAGGGSPSCAPR</sequence>
<dbReference type="SMART" id="SM00116">
    <property type="entry name" value="CBS"/>
    <property type="match status" value="2"/>
</dbReference>
<dbReference type="GO" id="GO:0050660">
    <property type="term" value="F:flavin adenine dinucleotide binding"/>
    <property type="evidence" value="ECO:0007669"/>
    <property type="project" value="InterPro"/>
</dbReference>
<dbReference type="PROSITE" id="PS51846">
    <property type="entry name" value="CNNM"/>
    <property type="match status" value="1"/>
</dbReference>
<dbReference type="STRING" id="631454.N177_2854"/>
<feature type="transmembrane region" description="Helical" evidence="11">
    <location>
        <begin position="6"/>
        <end position="27"/>
    </location>
</feature>
<dbReference type="Pfam" id="PF00571">
    <property type="entry name" value="CBS"/>
    <property type="match status" value="2"/>
</dbReference>
<evidence type="ECO:0000256" key="8">
    <source>
        <dbReference type="ARBA" id="ARBA00023136"/>
    </source>
</evidence>
<dbReference type="OrthoDB" id="9805314at2"/>
<feature type="transmembrane region" description="Helical" evidence="11">
    <location>
        <begin position="134"/>
        <end position="156"/>
    </location>
</feature>
<dbReference type="InterPro" id="IPR044751">
    <property type="entry name" value="Ion_transp-like_CBS"/>
</dbReference>